<proteinExistence type="predicted"/>
<dbReference type="GO" id="GO:0016853">
    <property type="term" value="F:isomerase activity"/>
    <property type="evidence" value="ECO:0007669"/>
    <property type="project" value="UniProtKB-KW"/>
</dbReference>
<dbReference type="Proteomes" id="UP000540787">
    <property type="component" value="Unassembled WGS sequence"/>
</dbReference>
<dbReference type="RefSeq" id="WP_183551421.1">
    <property type="nucleotide sequence ID" value="NZ_JACHBX010000001.1"/>
</dbReference>
<keyword evidence="1" id="KW-0732">Signal</keyword>
<dbReference type="Pfam" id="PF14534">
    <property type="entry name" value="DUF4440"/>
    <property type="match status" value="1"/>
</dbReference>
<protein>
    <submittedName>
        <fullName evidence="3">Ketosteroid isomerase-like protein</fullName>
    </submittedName>
</protein>
<comment type="caution">
    <text evidence="3">The sequence shown here is derived from an EMBL/GenBank/DDBJ whole genome shotgun (WGS) entry which is preliminary data.</text>
</comment>
<dbReference type="SUPFAM" id="SSF54427">
    <property type="entry name" value="NTF2-like"/>
    <property type="match status" value="1"/>
</dbReference>
<keyword evidence="3" id="KW-0413">Isomerase</keyword>
<evidence type="ECO:0000313" key="4">
    <source>
        <dbReference type="Proteomes" id="UP000540787"/>
    </source>
</evidence>
<evidence type="ECO:0000313" key="3">
    <source>
        <dbReference type="EMBL" id="MBB6132760.1"/>
    </source>
</evidence>
<dbReference type="EMBL" id="JACHBX010000001">
    <property type="protein sequence ID" value="MBB6132760.1"/>
    <property type="molecule type" value="Genomic_DNA"/>
</dbReference>
<feature type="domain" description="DUF4440" evidence="2">
    <location>
        <begin position="45"/>
        <end position="152"/>
    </location>
</feature>
<sequence length="165" mass="18521">MRVSPSALFLSCLFASGVATAHVPLRGAPPGLAVTTAQSPLMVALRDAERHLAEAVATRDVDALRDLIATDYYHVETNGRVRTRSEFMQVLARDEYEFRTYSNVSMEIQLLDSGHTAIVRGRMQADLQPAGGPREFRGRYVRVWQLQTDGWRNTMMQSTEIRPAR</sequence>
<evidence type="ECO:0000259" key="2">
    <source>
        <dbReference type="Pfam" id="PF14534"/>
    </source>
</evidence>
<feature type="chain" id="PRO_5031423135" evidence="1">
    <location>
        <begin position="22"/>
        <end position="165"/>
    </location>
</feature>
<name>A0A7W9U834_9BURK</name>
<dbReference type="Gene3D" id="3.10.450.50">
    <property type="match status" value="1"/>
</dbReference>
<dbReference type="InterPro" id="IPR027843">
    <property type="entry name" value="DUF4440"/>
</dbReference>
<feature type="signal peptide" evidence="1">
    <location>
        <begin position="1"/>
        <end position="21"/>
    </location>
</feature>
<accession>A0A7W9U834</accession>
<gene>
    <name evidence="3" type="ORF">HD842_000871</name>
</gene>
<dbReference type="AlphaFoldDB" id="A0A7W9U834"/>
<evidence type="ECO:0000256" key="1">
    <source>
        <dbReference type="SAM" id="SignalP"/>
    </source>
</evidence>
<dbReference type="InterPro" id="IPR032710">
    <property type="entry name" value="NTF2-like_dom_sf"/>
</dbReference>
<reference evidence="3 4" key="1">
    <citation type="submission" date="2020-08" db="EMBL/GenBank/DDBJ databases">
        <title>The Agave Microbiome: Exploring the role of microbial communities in plant adaptations to desert environments.</title>
        <authorList>
            <person name="Partida-Martinez L.P."/>
        </authorList>
    </citation>
    <scope>NUCLEOTIDE SEQUENCE [LARGE SCALE GENOMIC DNA]</scope>
    <source>
        <strain evidence="3 4">AT3.2</strain>
    </source>
</reference>
<keyword evidence="4" id="KW-1185">Reference proteome</keyword>
<organism evidence="3 4">
    <name type="scientific">Massilia aurea</name>
    <dbReference type="NCBI Taxonomy" id="373040"/>
    <lineage>
        <taxon>Bacteria</taxon>
        <taxon>Pseudomonadati</taxon>
        <taxon>Pseudomonadota</taxon>
        <taxon>Betaproteobacteria</taxon>
        <taxon>Burkholderiales</taxon>
        <taxon>Oxalobacteraceae</taxon>
        <taxon>Telluria group</taxon>
        <taxon>Massilia</taxon>
    </lineage>
</organism>